<evidence type="ECO:0000256" key="1">
    <source>
        <dbReference type="SAM" id="SignalP"/>
    </source>
</evidence>
<reference evidence="3" key="1">
    <citation type="submission" date="2016-09" db="EMBL/GenBank/DDBJ databases">
        <title>Genome Sequence of Bathymodiolus thermophilus sulfur-oxidizing gill endosymbiont.</title>
        <authorList>
            <person name="Ponnudurai R."/>
            <person name="Kleiner M."/>
            <person name="Sayavedra L."/>
            <person name="Thuermer A."/>
            <person name="Felbeck H."/>
            <person name="Schlueter R."/>
            <person name="Schweder T."/>
            <person name="Markert S."/>
        </authorList>
    </citation>
    <scope>NUCLEOTIDE SEQUENCE [LARGE SCALE GENOMIC DNA]</scope>
    <source>
        <strain evidence="3">BAT/CrabSpa'14</strain>
    </source>
</reference>
<comment type="caution">
    <text evidence="2">The sequence shown here is derived from an EMBL/GenBank/DDBJ whole genome shotgun (WGS) entry which is preliminary data.</text>
</comment>
<evidence type="ECO:0000313" key="3">
    <source>
        <dbReference type="Proteomes" id="UP000182798"/>
    </source>
</evidence>
<accession>A0A1J5UIS1</accession>
<feature type="chain" id="PRO_5009636012" evidence="1">
    <location>
        <begin position="26"/>
        <end position="125"/>
    </location>
</feature>
<organism evidence="2 3">
    <name type="scientific">Bathymodiolus thermophilus thioautotrophic gill symbiont</name>
    <dbReference type="NCBI Taxonomy" id="2360"/>
    <lineage>
        <taxon>Bacteria</taxon>
        <taxon>Pseudomonadati</taxon>
        <taxon>Pseudomonadota</taxon>
        <taxon>Gammaproteobacteria</taxon>
        <taxon>sulfur-oxidizing symbionts</taxon>
    </lineage>
</organism>
<dbReference type="EMBL" id="MIQH01000818">
    <property type="protein sequence ID" value="OIR24167.1"/>
    <property type="molecule type" value="Genomic_DNA"/>
</dbReference>
<gene>
    <name evidence="2" type="ORF">BGC33_09510</name>
</gene>
<keyword evidence="1" id="KW-0732">Signal</keyword>
<evidence type="ECO:0000313" key="2">
    <source>
        <dbReference type="EMBL" id="OIR24167.1"/>
    </source>
</evidence>
<proteinExistence type="predicted"/>
<dbReference type="RefSeq" id="WP_071564919.1">
    <property type="nucleotide sequence ID" value="NZ_MIQH01000818.1"/>
</dbReference>
<name>A0A1J5UIS1_9GAMM</name>
<feature type="signal peptide" evidence="1">
    <location>
        <begin position="1"/>
        <end position="25"/>
    </location>
</feature>
<dbReference type="Proteomes" id="UP000182798">
    <property type="component" value="Unassembled WGS sequence"/>
</dbReference>
<dbReference type="AlphaFoldDB" id="A0A1J5UIS1"/>
<protein>
    <submittedName>
        <fullName evidence="2">Uncharacterized protein</fullName>
    </submittedName>
</protein>
<sequence length="125" mass="13427">MFNLKKILTGAVIATGLASSGISMANSNSSPAFLQNTGSLAMSESSMQKVKGAGFLSDVWTAMKVDIKIATHPIYAVKIARKLLNGDVKGAEKVMFKNNVEMNAGTLWRNSYLYSIKKTIGLIPL</sequence>